<feature type="region of interest" description="Disordered" evidence="1">
    <location>
        <begin position="20"/>
        <end position="54"/>
    </location>
</feature>
<proteinExistence type="predicted"/>
<protein>
    <submittedName>
        <fullName evidence="2">Uncharacterized protein</fullName>
    </submittedName>
</protein>
<comment type="caution">
    <text evidence="2">The sequence shown here is derived from an EMBL/GenBank/DDBJ whole genome shotgun (WGS) entry which is preliminary data.</text>
</comment>
<feature type="region of interest" description="Disordered" evidence="1">
    <location>
        <begin position="66"/>
        <end position="90"/>
    </location>
</feature>
<dbReference type="AlphaFoldDB" id="A0A4S8KB99"/>
<organism evidence="2 3">
    <name type="scientific">Musa balbisiana</name>
    <name type="common">Banana</name>
    <dbReference type="NCBI Taxonomy" id="52838"/>
    <lineage>
        <taxon>Eukaryota</taxon>
        <taxon>Viridiplantae</taxon>
        <taxon>Streptophyta</taxon>
        <taxon>Embryophyta</taxon>
        <taxon>Tracheophyta</taxon>
        <taxon>Spermatophyta</taxon>
        <taxon>Magnoliopsida</taxon>
        <taxon>Liliopsida</taxon>
        <taxon>Zingiberales</taxon>
        <taxon>Musaceae</taxon>
        <taxon>Musa</taxon>
    </lineage>
</organism>
<keyword evidence="3" id="KW-1185">Reference proteome</keyword>
<sequence length="143" mass="15706">MRLGFLRFFFHPRFFLKAQEKKKKRLPKGPRHGGEQHLTAGAAGGGGGRGADDAAVGVSLDPRIGGRAKARTSRVHSASLRFRDDETNETTPPRAMVWGCVPCAPISLSLSFSAVVYSKAYCFARFRFVNRSLSRTYDTAEGK</sequence>
<reference evidence="2 3" key="1">
    <citation type="journal article" date="2019" name="Nat. Plants">
        <title>Genome sequencing of Musa balbisiana reveals subgenome evolution and function divergence in polyploid bananas.</title>
        <authorList>
            <person name="Yao X."/>
        </authorList>
    </citation>
    <scope>NUCLEOTIDE SEQUENCE [LARGE SCALE GENOMIC DNA]</scope>
    <source>
        <strain evidence="3">cv. DH-PKW</strain>
        <tissue evidence="2">Leaves</tissue>
    </source>
</reference>
<evidence type="ECO:0000313" key="3">
    <source>
        <dbReference type="Proteomes" id="UP000317650"/>
    </source>
</evidence>
<gene>
    <name evidence="2" type="ORF">C4D60_Mb04t11200</name>
</gene>
<accession>A0A4S8KB99</accession>
<name>A0A4S8KB99_MUSBA</name>
<evidence type="ECO:0000313" key="2">
    <source>
        <dbReference type="EMBL" id="THU72353.1"/>
    </source>
</evidence>
<evidence type="ECO:0000256" key="1">
    <source>
        <dbReference type="SAM" id="MobiDB-lite"/>
    </source>
</evidence>
<dbReference type="EMBL" id="PYDT01000001">
    <property type="protein sequence ID" value="THU72353.1"/>
    <property type="molecule type" value="Genomic_DNA"/>
</dbReference>
<dbReference type="Proteomes" id="UP000317650">
    <property type="component" value="Chromosome 4"/>
</dbReference>
<feature type="compositionally biased region" description="Basic residues" evidence="1">
    <location>
        <begin position="20"/>
        <end position="31"/>
    </location>
</feature>